<accession>A0A328C5K9</accession>
<evidence type="ECO:0000313" key="2">
    <source>
        <dbReference type="EMBL" id="RAL22769.1"/>
    </source>
</evidence>
<dbReference type="InterPro" id="IPR013216">
    <property type="entry name" value="Methyltransf_11"/>
</dbReference>
<protein>
    <submittedName>
        <fullName evidence="2">Class I SAM-dependent methyltransferase</fullName>
    </submittedName>
</protein>
<evidence type="ECO:0000313" key="3">
    <source>
        <dbReference type="Proteomes" id="UP000249169"/>
    </source>
</evidence>
<dbReference type="EMBL" id="QHKO01000003">
    <property type="protein sequence ID" value="RAL22769.1"/>
    <property type="molecule type" value="Genomic_DNA"/>
</dbReference>
<dbReference type="RefSeq" id="WP_111729297.1">
    <property type="nucleotide sequence ID" value="NZ_QHKO01000003.1"/>
</dbReference>
<keyword evidence="2" id="KW-0808">Transferase</keyword>
<gene>
    <name evidence="2" type="ORF">DL240_07670</name>
</gene>
<dbReference type="Gene3D" id="3.40.50.150">
    <property type="entry name" value="Vaccinia Virus protein VP39"/>
    <property type="match status" value="1"/>
</dbReference>
<dbReference type="InterPro" id="IPR029063">
    <property type="entry name" value="SAM-dependent_MTases_sf"/>
</dbReference>
<dbReference type="GO" id="GO:0008757">
    <property type="term" value="F:S-adenosylmethionine-dependent methyltransferase activity"/>
    <property type="evidence" value="ECO:0007669"/>
    <property type="project" value="InterPro"/>
</dbReference>
<dbReference type="CDD" id="cd02440">
    <property type="entry name" value="AdoMet_MTases"/>
    <property type="match status" value="1"/>
</dbReference>
<feature type="domain" description="Methyltransferase type 11" evidence="1">
    <location>
        <begin position="47"/>
        <end position="135"/>
    </location>
</feature>
<comment type="caution">
    <text evidence="2">The sequence shown here is derived from an EMBL/GenBank/DDBJ whole genome shotgun (WGS) entry which is preliminary data.</text>
</comment>
<organism evidence="2 3">
    <name type="scientific">Lujinxingia litoralis</name>
    <dbReference type="NCBI Taxonomy" id="2211119"/>
    <lineage>
        <taxon>Bacteria</taxon>
        <taxon>Deltaproteobacteria</taxon>
        <taxon>Bradymonadales</taxon>
        <taxon>Lujinxingiaceae</taxon>
        <taxon>Lujinxingia</taxon>
    </lineage>
</organism>
<evidence type="ECO:0000259" key="1">
    <source>
        <dbReference type="Pfam" id="PF08241"/>
    </source>
</evidence>
<dbReference type="Pfam" id="PF08241">
    <property type="entry name" value="Methyltransf_11"/>
    <property type="match status" value="1"/>
</dbReference>
<dbReference type="OrthoDB" id="9789575at2"/>
<reference evidence="2 3" key="1">
    <citation type="submission" date="2018-05" db="EMBL/GenBank/DDBJ databases">
        <title>Lujinxingia marina gen. nov. sp. nov., a new facultative anaerobic member of the class Deltaproteobacteria, and proposal of Lujinxingaceae fam. nov.</title>
        <authorList>
            <person name="Li C.-M."/>
        </authorList>
    </citation>
    <scope>NUCLEOTIDE SEQUENCE [LARGE SCALE GENOMIC DNA]</scope>
    <source>
        <strain evidence="2 3">B210</strain>
    </source>
</reference>
<name>A0A328C5K9_9DELT</name>
<dbReference type="GO" id="GO:0032259">
    <property type="term" value="P:methylation"/>
    <property type="evidence" value="ECO:0007669"/>
    <property type="project" value="UniProtKB-KW"/>
</dbReference>
<sequence>MGRKDNQSYYDEFAAWYERERHDGYHRLIDDLEVDLVSRYGRGKDCLEVGCGTGLILERVSRVARRAAGIDLSPGMLEQARARGLEVSEGCATELPFEDASFDVVYSFKVLAHVEDIRKAVAEAARVVRPGGVLLLEFYNPKSIRYLAKNLGGPQKISEETRESAVYTRWDDPETIAGYLPEDVELMEWAGVRVFTPAAFLHKVPVVGSTLRKLEFVARDSPLSRFGGFLVAVARRKADAEADISFRNAEAIG</sequence>
<keyword evidence="2" id="KW-0489">Methyltransferase</keyword>
<keyword evidence="3" id="KW-1185">Reference proteome</keyword>
<dbReference type="Proteomes" id="UP000249169">
    <property type="component" value="Unassembled WGS sequence"/>
</dbReference>
<dbReference type="PANTHER" id="PTHR43591">
    <property type="entry name" value="METHYLTRANSFERASE"/>
    <property type="match status" value="1"/>
</dbReference>
<dbReference type="SUPFAM" id="SSF53335">
    <property type="entry name" value="S-adenosyl-L-methionine-dependent methyltransferases"/>
    <property type="match status" value="1"/>
</dbReference>
<proteinExistence type="predicted"/>
<dbReference type="AlphaFoldDB" id="A0A328C5K9"/>